<comment type="caution">
    <text evidence="5">The sequence shown here is derived from an EMBL/GenBank/DDBJ whole genome shotgun (WGS) entry which is preliminary data.</text>
</comment>
<comment type="cofactor">
    <cofactor evidence="3">
        <name>[2Fe-2S] cluster</name>
        <dbReference type="ChEBI" id="CHEBI:190135"/>
    </cofactor>
</comment>
<dbReference type="Pfam" id="PF13085">
    <property type="entry name" value="Fer2_3"/>
    <property type="match status" value="1"/>
</dbReference>
<evidence type="ECO:0000256" key="3">
    <source>
        <dbReference type="ARBA" id="ARBA00034078"/>
    </source>
</evidence>
<evidence type="ECO:0000313" key="5">
    <source>
        <dbReference type="EMBL" id="PYI50856.1"/>
    </source>
</evidence>
<evidence type="ECO:0000256" key="1">
    <source>
        <dbReference type="ARBA" id="ARBA00001927"/>
    </source>
</evidence>
<dbReference type="RefSeq" id="WP_110843317.1">
    <property type="nucleotide sequence ID" value="NZ_QJVJ01000016.1"/>
</dbReference>
<dbReference type="InterPro" id="IPR001041">
    <property type="entry name" value="2Fe-2S_ferredoxin-type"/>
</dbReference>
<keyword evidence="6" id="KW-1185">Reference proteome</keyword>
<dbReference type="PROSITE" id="PS51085">
    <property type="entry name" value="2FE2S_FER_2"/>
    <property type="match status" value="1"/>
</dbReference>
<feature type="domain" description="2Fe-2S ferredoxin-type" evidence="4">
    <location>
        <begin position="19"/>
        <end position="95"/>
    </location>
</feature>
<name>A0A2V5KQD7_9BACL</name>
<gene>
    <name evidence="5" type="ORF">DLM86_27705</name>
</gene>
<protein>
    <submittedName>
        <fullName evidence="5">Succinate dehydrogenase</fullName>
    </submittedName>
</protein>
<evidence type="ECO:0000259" key="4">
    <source>
        <dbReference type="PROSITE" id="PS51085"/>
    </source>
</evidence>
<dbReference type="EMBL" id="QJVJ01000016">
    <property type="protein sequence ID" value="PYI50856.1"/>
    <property type="molecule type" value="Genomic_DNA"/>
</dbReference>
<dbReference type="SUPFAM" id="SSF54292">
    <property type="entry name" value="2Fe-2S ferredoxin-like"/>
    <property type="match status" value="1"/>
</dbReference>
<dbReference type="Proteomes" id="UP000247476">
    <property type="component" value="Unassembled WGS sequence"/>
</dbReference>
<dbReference type="AlphaFoldDB" id="A0A2V5KQD7"/>
<evidence type="ECO:0000313" key="6">
    <source>
        <dbReference type="Proteomes" id="UP000247476"/>
    </source>
</evidence>
<accession>A0A2V5KQD7</accession>
<sequence length="103" mass="11351">MTNGNVLTCEVARKESSAAETVFAPYTVPYREGMTVLDLMRCIADELDGSFAFYDHACKRGFCGSCLVKVNGKNRLGCRQPVPDGPLRLEPAMKTAKDFWPAD</sequence>
<dbReference type="InterPro" id="IPR012675">
    <property type="entry name" value="Beta-grasp_dom_sf"/>
</dbReference>
<evidence type="ECO:0000256" key="2">
    <source>
        <dbReference type="ARBA" id="ARBA00009433"/>
    </source>
</evidence>
<dbReference type="InterPro" id="IPR036010">
    <property type="entry name" value="2Fe-2S_ferredoxin-like_sf"/>
</dbReference>
<dbReference type="InterPro" id="IPR006058">
    <property type="entry name" value="2Fe2S_fd_BS"/>
</dbReference>
<dbReference type="PROSITE" id="PS00197">
    <property type="entry name" value="2FE2S_FER_1"/>
    <property type="match status" value="1"/>
</dbReference>
<proteinExistence type="inferred from homology"/>
<dbReference type="GO" id="GO:0009055">
    <property type="term" value="F:electron transfer activity"/>
    <property type="evidence" value="ECO:0007669"/>
    <property type="project" value="InterPro"/>
</dbReference>
<dbReference type="OrthoDB" id="9804391at2"/>
<reference evidence="5 6" key="1">
    <citation type="submission" date="2018-05" db="EMBL/GenBank/DDBJ databases">
        <title>Paenibacillus flagellatus sp. nov., isolated from selenium mineral soil.</title>
        <authorList>
            <person name="Dai X."/>
        </authorList>
    </citation>
    <scope>NUCLEOTIDE SEQUENCE [LARGE SCALE GENOMIC DNA]</scope>
    <source>
        <strain evidence="5 6">DXL2</strain>
    </source>
</reference>
<comment type="cofactor">
    <cofactor evidence="1">
        <name>[3Fe-4S] cluster</name>
        <dbReference type="ChEBI" id="CHEBI:21137"/>
    </cofactor>
</comment>
<dbReference type="Gene3D" id="3.10.20.30">
    <property type="match status" value="1"/>
</dbReference>
<comment type="similarity">
    <text evidence="2">Belongs to the succinate dehydrogenase/fumarate reductase iron-sulfur protein family.</text>
</comment>
<dbReference type="InterPro" id="IPR025192">
    <property type="entry name" value="Succ_DH/fum_Rdtase_N"/>
</dbReference>
<organism evidence="5 6">
    <name type="scientific">Paenibacillus flagellatus</name>
    <dbReference type="NCBI Taxonomy" id="2211139"/>
    <lineage>
        <taxon>Bacteria</taxon>
        <taxon>Bacillati</taxon>
        <taxon>Bacillota</taxon>
        <taxon>Bacilli</taxon>
        <taxon>Bacillales</taxon>
        <taxon>Paenibacillaceae</taxon>
        <taxon>Paenibacillus</taxon>
    </lineage>
</organism>
<dbReference type="GO" id="GO:0051537">
    <property type="term" value="F:2 iron, 2 sulfur cluster binding"/>
    <property type="evidence" value="ECO:0007669"/>
    <property type="project" value="InterPro"/>
</dbReference>